<dbReference type="Gene3D" id="3.40.50.1820">
    <property type="entry name" value="alpha/beta hydrolase"/>
    <property type="match status" value="1"/>
</dbReference>
<dbReference type="Proteomes" id="UP001228113">
    <property type="component" value="Chromosome"/>
</dbReference>
<dbReference type="AlphaFoldDB" id="A0AA48KF14"/>
<dbReference type="InterPro" id="IPR001031">
    <property type="entry name" value="Thioesterase"/>
</dbReference>
<evidence type="ECO:0000256" key="1">
    <source>
        <dbReference type="SAM" id="MobiDB-lite"/>
    </source>
</evidence>
<name>A0AA48KF14_9BACT</name>
<evidence type="ECO:0000313" key="4">
    <source>
        <dbReference type="Proteomes" id="UP001228113"/>
    </source>
</evidence>
<feature type="domain" description="Thioesterase" evidence="2">
    <location>
        <begin position="27"/>
        <end position="228"/>
    </location>
</feature>
<dbReference type="SUPFAM" id="SSF53474">
    <property type="entry name" value="alpha/beta-Hydrolases"/>
    <property type="match status" value="1"/>
</dbReference>
<reference evidence="3" key="1">
    <citation type="journal article" date="2023" name="Int. J. Syst. Evol. Microbiol.">
        <title>Mesoterricola silvestris gen. nov., sp. nov., Mesoterricola sediminis sp. nov., Geothrix oryzae sp. nov., Geothrix edaphica sp. nov., Geothrix rubra sp. nov., and Geothrix limicola sp. nov., six novel members of Acidobacteriota isolated from soils.</title>
        <authorList>
            <person name="Itoh H."/>
            <person name="Sugisawa Y."/>
            <person name="Mise K."/>
            <person name="Xu Z."/>
            <person name="Kuniyasu M."/>
            <person name="Ushijima N."/>
            <person name="Kawano K."/>
            <person name="Kobayashi E."/>
            <person name="Shiratori Y."/>
            <person name="Masuda Y."/>
            <person name="Senoo K."/>
        </authorList>
    </citation>
    <scope>NUCLEOTIDE SEQUENCE</scope>
    <source>
        <strain evidence="3">W786</strain>
    </source>
</reference>
<accession>A0AA48KF14</accession>
<evidence type="ECO:0000313" key="3">
    <source>
        <dbReference type="EMBL" id="BDU75998.1"/>
    </source>
</evidence>
<keyword evidence="4" id="KW-1185">Reference proteome</keyword>
<dbReference type="Pfam" id="PF00975">
    <property type="entry name" value="Thioesterase"/>
    <property type="match status" value="1"/>
</dbReference>
<proteinExistence type="predicted"/>
<gene>
    <name evidence="3" type="ORF">METESE_09560</name>
</gene>
<feature type="region of interest" description="Disordered" evidence="1">
    <location>
        <begin position="249"/>
        <end position="276"/>
    </location>
</feature>
<sequence length="276" mass="30113">MLHEDEPPKHPDGPRWIEIRAACGTGPVIHLPHAGSFALASRSMLGMLPAGCGLVAADYPDSHGSSPREFDRLCMGFAQDLKPHLMDGAVLLGASFGGYIAFQIARICEALLGHSFRRVVLVAVPDPRTLRNSLDDAPSWIATLLAREAAHAGSGVDPWVFEEMRSRIEKDLHCLRTLDPHRPEGIQGPLTIFNGEDDPWCDHRAAEDYWKQRSSCPVEYLGFRGRHLPGVRGWSRILGHAIRAGNAPREADQSALAPPSHASTAPVVHRASSVSR</sequence>
<protein>
    <recommendedName>
        <fullName evidence="2">Thioesterase domain-containing protein</fullName>
    </recommendedName>
</protein>
<organism evidence="3 4">
    <name type="scientific">Mesoterricola sediminis</name>
    <dbReference type="NCBI Taxonomy" id="2927980"/>
    <lineage>
        <taxon>Bacteria</taxon>
        <taxon>Pseudomonadati</taxon>
        <taxon>Acidobacteriota</taxon>
        <taxon>Holophagae</taxon>
        <taxon>Holophagales</taxon>
        <taxon>Holophagaceae</taxon>
        <taxon>Mesoterricola</taxon>
    </lineage>
</organism>
<dbReference type="RefSeq" id="WP_316411187.1">
    <property type="nucleotide sequence ID" value="NZ_AP027081.1"/>
</dbReference>
<dbReference type="EMBL" id="AP027081">
    <property type="protein sequence ID" value="BDU75998.1"/>
    <property type="molecule type" value="Genomic_DNA"/>
</dbReference>
<dbReference type="KEGG" id="msea:METESE_09560"/>
<evidence type="ECO:0000259" key="2">
    <source>
        <dbReference type="Pfam" id="PF00975"/>
    </source>
</evidence>
<dbReference type="InterPro" id="IPR029058">
    <property type="entry name" value="AB_hydrolase_fold"/>
</dbReference>